<dbReference type="Pfam" id="PF01872">
    <property type="entry name" value="RibD_C"/>
    <property type="match status" value="1"/>
</dbReference>
<dbReference type="PANTHER" id="PTHR38011">
    <property type="entry name" value="DIHYDROFOLATE REDUCTASE FAMILY PROTEIN (AFU_ORTHOLOGUE AFUA_8G06820)"/>
    <property type="match status" value="1"/>
</dbReference>
<name>A0ABU8NC79_9PSEU</name>
<feature type="domain" description="Bacterial bifunctional deaminase-reductase C-terminal" evidence="1">
    <location>
        <begin position="5"/>
        <end position="177"/>
    </location>
</feature>
<evidence type="ECO:0000313" key="2">
    <source>
        <dbReference type="EMBL" id="MEJ2889507.1"/>
    </source>
</evidence>
<comment type="caution">
    <text evidence="2">The sequence shown here is derived from an EMBL/GenBank/DDBJ whole genome shotgun (WGS) entry which is preliminary data.</text>
</comment>
<dbReference type="RefSeq" id="WP_337717144.1">
    <property type="nucleotide sequence ID" value="NZ_JBBEGL010000007.1"/>
</dbReference>
<dbReference type="Proteomes" id="UP001370100">
    <property type="component" value="Unassembled WGS sequence"/>
</dbReference>
<dbReference type="InterPro" id="IPR024072">
    <property type="entry name" value="DHFR-like_dom_sf"/>
</dbReference>
<accession>A0ABU8NC79</accession>
<keyword evidence="3" id="KW-1185">Reference proteome</keyword>
<dbReference type="Gene3D" id="3.40.430.10">
    <property type="entry name" value="Dihydrofolate Reductase, subunit A"/>
    <property type="match status" value="1"/>
</dbReference>
<protein>
    <submittedName>
        <fullName evidence="2">Dihydrofolate reductase family protein</fullName>
    </submittedName>
</protein>
<evidence type="ECO:0000259" key="1">
    <source>
        <dbReference type="Pfam" id="PF01872"/>
    </source>
</evidence>
<reference evidence="2 3" key="1">
    <citation type="submission" date="2024-03" db="EMBL/GenBank/DDBJ databases">
        <title>Actinomycetospora sp. OC33-EN06, a novel actinomycete isolated from wild orchid (Aerides multiflora).</title>
        <authorList>
            <person name="Suriyachadkun C."/>
        </authorList>
    </citation>
    <scope>NUCLEOTIDE SEQUENCE [LARGE SCALE GENOMIC DNA]</scope>
    <source>
        <strain evidence="2 3">OC33-EN06</strain>
    </source>
</reference>
<proteinExistence type="predicted"/>
<evidence type="ECO:0000313" key="3">
    <source>
        <dbReference type="Proteomes" id="UP001370100"/>
    </source>
</evidence>
<dbReference type="PANTHER" id="PTHR38011:SF12">
    <property type="entry name" value="BIFUNCTIONAL DEAMINASE-REDUCTASE DOMAIN PROTEIN"/>
    <property type="match status" value="1"/>
</dbReference>
<organism evidence="2 3">
    <name type="scientific">Actinomycetospora aeridis</name>
    <dbReference type="NCBI Taxonomy" id="3129231"/>
    <lineage>
        <taxon>Bacteria</taxon>
        <taxon>Bacillati</taxon>
        <taxon>Actinomycetota</taxon>
        <taxon>Actinomycetes</taxon>
        <taxon>Pseudonocardiales</taxon>
        <taxon>Pseudonocardiaceae</taxon>
        <taxon>Actinomycetospora</taxon>
    </lineage>
</organism>
<dbReference type="InterPro" id="IPR050765">
    <property type="entry name" value="Riboflavin_Biosynth_HTPR"/>
</dbReference>
<dbReference type="SUPFAM" id="SSF53597">
    <property type="entry name" value="Dihydrofolate reductase-like"/>
    <property type="match status" value="1"/>
</dbReference>
<dbReference type="EMBL" id="JBBEGL010000007">
    <property type="protein sequence ID" value="MEJ2889507.1"/>
    <property type="molecule type" value="Genomic_DNA"/>
</dbReference>
<dbReference type="InterPro" id="IPR002734">
    <property type="entry name" value="RibDG_C"/>
</dbReference>
<sequence length="203" mass="22219">MTDTTCHMSISLDGYVAGPDQSRDDPLGKRGVEVHGWHIGDPRATEADEIATSWLMRPRGAYVMGRNMFGPVRGGWDEDWRGWWGAEPPYHAPVFVLTHHARESIEMEGGTTFHFVTDGFDAAYARALETAGDRGVDIAGGASTVRQALNAGVIDEFSLDIAPTLLGAGERMFDGVESFDYEPVEVLHSPLATHIRYRRVGSG</sequence>
<gene>
    <name evidence="2" type="ORF">WCD41_23810</name>
</gene>